<dbReference type="PRINTS" id="PR00892">
    <property type="entry name" value="RABGDI"/>
</dbReference>
<evidence type="ECO:0000256" key="3">
    <source>
        <dbReference type="ARBA" id="ARBA00005593"/>
    </source>
</evidence>
<dbReference type="SUPFAM" id="SSF54373">
    <property type="entry name" value="FAD-linked reductases, C-terminal domain"/>
    <property type="match status" value="1"/>
</dbReference>
<comment type="function">
    <text evidence="8">Regulates the GDP/GTP exchange reaction of most RAB proteins by inhibiting the dissociation of GDP from them, and the subsequent binding of GTP.</text>
</comment>
<dbReference type="PANTHER" id="PTHR11787:SF3">
    <property type="entry name" value="RAB GDP DISSOCIATION INHIBITOR ALPHA"/>
    <property type="match status" value="1"/>
</dbReference>
<dbReference type="Gene3D" id="3.30.519.10">
    <property type="entry name" value="Guanine Nucleotide Dissociation Inhibitor, domain 2"/>
    <property type="match status" value="1"/>
</dbReference>
<organism evidence="9 10">
    <name type="scientific">Callorhinchus milii</name>
    <name type="common">Ghost shark</name>
    <dbReference type="NCBI Taxonomy" id="7868"/>
    <lineage>
        <taxon>Eukaryota</taxon>
        <taxon>Metazoa</taxon>
        <taxon>Chordata</taxon>
        <taxon>Craniata</taxon>
        <taxon>Vertebrata</taxon>
        <taxon>Chondrichthyes</taxon>
        <taxon>Holocephali</taxon>
        <taxon>Chimaeriformes</taxon>
        <taxon>Callorhinchidae</taxon>
        <taxon>Callorhinchus</taxon>
    </lineage>
</organism>
<dbReference type="GO" id="GO:0005096">
    <property type="term" value="F:GTPase activator activity"/>
    <property type="evidence" value="ECO:0007669"/>
    <property type="project" value="UniProtKB-KW"/>
</dbReference>
<reference evidence="9" key="5">
    <citation type="submission" date="2025-09" db="UniProtKB">
        <authorList>
            <consortium name="Ensembl"/>
        </authorList>
    </citation>
    <scope>IDENTIFICATION</scope>
</reference>
<protein>
    <recommendedName>
        <fullName evidence="8">Rab GDP dissociation inhibitor</fullName>
    </recommendedName>
</protein>
<name>A0A4W3GPB6_CALMI</name>
<dbReference type="Gene3D" id="3.50.50.60">
    <property type="entry name" value="FAD/NAD(P)-binding domain"/>
    <property type="match status" value="1"/>
</dbReference>
<accession>A0A4W3GPB6</accession>
<evidence type="ECO:0000256" key="8">
    <source>
        <dbReference type="RuleBase" id="RU363124"/>
    </source>
</evidence>
<comment type="subcellular location">
    <subcellularLocation>
        <location evidence="1 8">Cytoplasm</location>
    </subcellularLocation>
    <subcellularLocation>
        <location evidence="2">Golgi apparatus</location>
        <location evidence="2">trans-Golgi network</location>
    </subcellularLocation>
</comment>
<dbReference type="Ensembl" id="ENSCMIT00000004989.1">
    <property type="protein sequence ID" value="ENSCMIP00000004810.1"/>
    <property type="gene ID" value="ENSCMIG00000002858.1"/>
</dbReference>
<dbReference type="GeneTree" id="ENSGT00950000182994"/>
<dbReference type="InterPro" id="IPR018203">
    <property type="entry name" value="GDP_dissociation_inhibitor"/>
</dbReference>
<dbReference type="AlphaFoldDB" id="A0A4W3GPB6"/>
<dbReference type="InterPro" id="IPR000806">
    <property type="entry name" value="RabGDI"/>
</dbReference>
<dbReference type="GO" id="GO:0005093">
    <property type="term" value="F:Rab GDP-dissociation inhibitor activity"/>
    <property type="evidence" value="ECO:0007669"/>
    <property type="project" value="InterPro"/>
</dbReference>
<dbReference type="Pfam" id="PF00996">
    <property type="entry name" value="GDI"/>
    <property type="match status" value="1"/>
</dbReference>
<evidence type="ECO:0000256" key="6">
    <source>
        <dbReference type="ARBA" id="ARBA00023034"/>
    </source>
</evidence>
<sequence length="167" mass="17873">SGAGSNPRRVIIIICLTHTHSPTRVVLADTLSPSLCPLVSLSLSLPVSSTCSPISFLSLPISLSPALSLSLSLSRLSAIYGGTYMLNKPVDELVIEDGRVVGVRSEGEVARCKQLLCDPSYVPERVRKAGQVIRVICILSHVIKNTNDANSCQIIIPQNQVNRKSGN</sequence>
<reference evidence="10" key="3">
    <citation type="journal article" date="2014" name="Nature">
        <title>Elephant shark genome provides unique insights into gnathostome evolution.</title>
        <authorList>
            <consortium name="International Elephant Shark Genome Sequencing Consortium"/>
            <person name="Venkatesh B."/>
            <person name="Lee A.P."/>
            <person name="Ravi V."/>
            <person name="Maurya A.K."/>
            <person name="Lian M.M."/>
            <person name="Swann J.B."/>
            <person name="Ohta Y."/>
            <person name="Flajnik M.F."/>
            <person name="Sutoh Y."/>
            <person name="Kasahara M."/>
            <person name="Hoon S."/>
            <person name="Gangu V."/>
            <person name="Roy S.W."/>
            <person name="Irimia M."/>
            <person name="Korzh V."/>
            <person name="Kondrychyn I."/>
            <person name="Lim Z.W."/>
            <person name="Tay B.H."/>
            <person name="Tohari S."/>
            <person name="Kong K.W."/>
            <person name="Ho S."/>
            <person name="Lorente-Galdos B."/>
            <person name="Quilez J."/>
            <person name="Marques-Bonet T."/>
            <person name="Raney B.J."/>
            <person name="Ingham P.W."/>
            <person name="Tay A."/>
            <person name="Hillier L.W."/>
            <person name="Minx P."/>
            <person name="Boehm T."/>
            <person name="Wilson R.K."/>
            <person name="Brenner S."/>
            <person name="Warren W.C."/>
        </authorList>
    </citation>
    <scope>NUCLEOTIDE SEQUENCE [LARGE SCALE GENOMIC DNA]</scope>
</reference>
<evidence type="ECO:0000313" key="10">
    <source>
        <dbReference type="Proteomes" id="UP000314986"/>
    </source>
</evidence>
<comment type="similarity">
    <text evidence="3 8">Belongs to the Rab GDI family.</text>
</comment>
<reference evidence="10" key="2">
    <citation type="journal article" date="2007" name="PLoS Biol.">
        <title>Survey sequencing and comparative analysis of the elephant shark (Callorhinchus milii) genome.</title>
        <authorList>
            <person name="Venkatesh B."/>
            <person name="Kirkness E.F."/>
            <person name="Loh Y.H."/>
            <person name="Halpern A.L."/>
            <person name="Lee A.P."/>
            <person name="Johnson J."/>
            <person name="Dandona N."/>
            <person name="Viswanathan L.D."/>
            <person name="Tay A."/>
            <person name="Venter J.C."/>
            <person name="Strausberg R.L."/>
            <person name="Brenner S."/>
        </authorList>
    </citation>
    <scope>NUCLEOTIDE SEQUENCE [LARGE SCALE GENOMIC DNA]</scope>
</reference>
<evidence type="ECO:0000256" key="5">
    <source>
        <dbReference type="ARBA" id="ARBA00022490"/>
    </source>
</evidence>
<evidence type="ECO:0000256" key="2">
    <source>
        <dbReference type="ARBA" id="ARBA00004601"/>
    </source>
</evidence>
<dbReference type="InterPro" id="IPR036188">
    <property type="entry name" value="FAD/NAD-bd_sf"/>
</dbReference>
<dbReference type="GO" id="GO:0005794">
    <property type="term" value="C:Golgi apparatus"/>
    <property type="evidence" value="ECO:0007669"/>
    <property type="project" value="UniProtKB-SubCell"/>
</dbReference>
<evidence type="ECO:0000313" key="9">
    <source>
        <dbReference type="Ensembl" id="ENSCMIP00000004810.1"/>
    </source>
</evidence>
<comment type="function">
    <text evidence="7">Regulates the GDP/GTP exchange reaction of most Rab proteins by inhibiting the dissociation of GDP from them, and the subsequent binding of GTP to them. Promotes the dissociation of GDP-bound Rab proteins from the membrane and inhibits their activation. Promotes the dissociation of RAB1A, RAB3A, RAB5A and RAB10 from membranes.</text>
</comment>
<dbReference type="SUPFAM" id="SSF51905">
    <property type="entry name" value="FAD/NAD(P)-binding domain"/>
    <property type="match status" value="1"/>
</dbReference>
<dbReference type="GO" id="GO:0015031">
    <property type="term" value="P:protein transport"/>
    <property type="evidence" value="ECO:0007669"/>
    <property type="project" value="InterPro"/>
</dbReference>
<keyword evidence="4 8" id="KW-0343">GTPase activation</keyword>
<keyword evidence="6" id="KW-0333">Golgi apparatus</keyword>
<evidence type="ECO:0000256" key="7">
    <source>
        <dbReference type="ARBA" id="ARBA00037119"/>
    </source>
</evidence>
<proteinExistence type="inferred from homology"/>
<evidence type="ECO:0000256" key="1">
    <source>
        <dbReference type="ARBA" id="ARBA00004496"/>
    </source>
</evidence>
<keyword evidence="10" id="KW-1185">Reference proteome</keyword>
<dbReference type="PANTHER" id="PTHR11787">
    <property type="entry name" value="RAB GDP-DISSOCIATION INHIBITOR"/>
    <property type="match status" value="1"/>
</dbReference>
<dbReference type="GO" id="GO:0016192">
    <property type="term" value="P:vesicle-mediated transport"/>
    <property type="evidence" value="ECO:0007669"/>
    <property type="project" value="TreeGrafter"/>
</dbReference>
<dbReference type="GO" id="GO:0007264">
    <property type="term" value="P:small GTPase-mediated signal transduction"/>
    <property type="evidence" value="ECO:0007669"/>
    <property type="project" value="InterPro"/>
</dbReference>
<keyword evidence="5 8" id="KW-0963">Cytoplasm</keyword>
<evidence type="ECO:0000256" key="4">
    <source>
        <dbReference type="ARBA" id="ARBA00022468"/>
    </source>
</evidence>
<reference evidence="9" key="4">
    <citation type="submission" date="2025-08" db="UniProtKB">
        <authorList>
            <consortium name="Ensembl"/>
        </authorList>
    </citation>
    <scope>IDENTIFICATION</scope>
</reference>
<reference evidence="10" key="1">
    <citation type="journal article" date="2006" name="Science">
        <title>Ancient noncoding elements conserved in the human genome.</title>
        <authorList>
            <person name="Venkatesh B."/>
            <person name="Kirkness E.F."/>
            <person name="Loh Y.H."/>
            <person name="Halpern A.L."/>
            <person name="Lee A.P."/>
            <person name="Johnson J."/>
            <person name="Dandona N."/>
            <person name="Viswanathan L.D."/>
            <person name="Tay A."/>
            <person name="Venter J.C."/>
            <person name="Strausberg R.L."/>
            <person name="Brenner S."/>
        </authorList>
    </citation>
    <scope>NUCLEOTIDE SEQUENCE [LARGE SCALE GENOMIC DNA]</scope>
</reference>
<dbReference type="Proteomes" id="UP000314986">
    <property type="component" value="Unassembled WGS sequence"/>
</dbReference>